<dbReference type="Proteomes" id="UP000238322">
    <property type="component" value="Unassembled WGS sequence"/>
</dbReference>
<comment type="caution">
    <text evidence="1">The sequence shown here is derived from an EMBL/GenBank/DDBJ whole genome shotgun (WGS) entry which is preliminary data.</text>
</comment>
<dbReference type="OrthoDB" id="288162at2"/>
<gene>
    <name evidence="1" type="ORF">C5Y83_07945</name>
</gene>
<reference evidence="1 2" key="1">
    <citation type="submission" date="2018-02" db="EMBL/GenBank/DDBJ databases">
        <title>Comparative genomes isolates from brazilian mangrove.</title>
        <authorList>
            <person name="Araujo J.E."/>
            <person name="Taketani R.G."/>
            <person name="Silva M.C.P."/>
            <person name="Loureco M.V."/>
            <person name="Andreote F.D."/>
        </authorList>
    </citation>
    <scope>NUCLEOTIDE SEQUENCE [LARGE SCALE GENOMIC DNA]</scope>
    <source>
        <strain evidence="1 2">Hex-1 MGV</strain>
    </source>
</reference>
<dbReference type="Pfam" id="PF09956">
    <property type="entry name" value="Phage_cement_2"/>
    <property type="match status" value="1"/>
</dbReference>
<evidence type="ECO:0000313" key="2">
    <source>
        <dbReference type="Proteomes" id="UP000238322"/>
    </source>
</evidence>
<dbReference type="RefSeq" id="WP_105329148.1">
    <property type="nucleotide sequence ID" value="NZ_PUHY01000006.1"/>
</dbReference>
<evidence type="ECO:0008006" key="3">
    <source>
        <dbReference type="Google" id="ProtNLM"/>
    </source>
</evidence>
<sequence>MPRRSGRGTLTDQSFTYFQATGSFRFAWQREAKMSFEAEFVHGDPLMIDHVPASAVAAGEVVVIGDLTHIAHRAIAADEKGALAARGGVYRVPKAAGGSSAIADRKKVYWNNSTNVITTTASGNTPIGYTVGASVDADTDQLVEHCPTA</sequence>
<organism evidence="1 2">
    <name type="scientific">Blastopirellula marina</name>
    <dbReference type="NCBI Taxonomy" id="124"/>
    <lineage>
        <taxon>Bacteria</taxon>
        <taxon>Pseudomonadati</taxon>
        <taxon>Planctomycetota</taxon>
        <taxon>Planctomycetia</taxon>
        <taxon>Pirellulales</taxon>
        <taxon>Pirellulaceae</taxon>
        <taxon>Blastopirellula</taxon>
    </lineage>
</organism>
<proteinExistence type="predicted"/>
<dbReference type="InterPro" id="IPR011231">
    <property type="entry name" value="Phage_VT1-Sakai_H0018"/>
</dbReference>
<dbReference type="EMBL" id="PUHY01000006">
    <property type="protein sequence ID" value="PQO35859.1"/>
    <property type="molecule type" value="Genomic_DNA"/>
</dbReference>
<dbReference type="AlphaFoldDB" id="A0A2S8FUK7"/>
<accession>A0A2S8FUK7</accession>
<name>A0A2S8FUK7_9BACT</name>
<evidence type="ECO:0000313" key="1">
    <source>
        <dbReference type="EMBL" id="PQO35859.1"/>
    </source>
</evidence>
<protein>
    <recommendedName>
        <fullName evidence="3">DUF2190 family protein</fullName>
    </recommendedName>
</protein>